<proteinExistence type="predicted"/>
<dbReference type="SUPFAM" id="SSF50129">
    <property type="entry name" value="GroES-like"/>
    <property type="match status" value="1"/>
</dbReference>
<dbReference type="InterPro" id="IPR013154">
    <property type="entry name" value="ADH-like_N"/>
</dbReference>
<organism evidence="4 5">
    <name type="scientific">Baudoinia panamericana (strain UAMH 10762)</name>
    <name type="common">Angels' share fungus</name>
    <name type="synonym">Baudoinia compniacensis (strain UAMH 10762)</name>
    <dbReference type="NCBI Taxonomy" id="717646"/>
    <lineage>
        <taxon>Eukaryota</taxon>
        <taxon>Fungi</taxon>
        <taxon>Dikarya</taxon>
        <taxon>Ascomycota</taxon>
        <taxon>Pezizomycotina</taxon>
        <taxon>Dothideomycetes</taxon>
        <taxon>Dothideomycetidae</taxon>
        <taxon>Mycosphaerellales</taxon>
        <taxon>Teratosphaeriaceae</taxon>
        <taxon>Baudoinia</taxon>
    </lineage>
</organism>
<dbReference type="SUPFAM" id="SSF51735">
    <property type="entry name" value="NAD(P)-binding Rossmann-fold domains"/>
    <property type="match status" value="1"/>
</dbReference>
<dbReference type="OMA" id="WAEVPDP"/>
<evidence type="ECO:0000313" key="5">
    <source>
        <dbReference type="Proteomes" id="UP000011761"/>
    </source>
</evidence>
<dbReference type="Pfam" id="PF00107">
    <property type="entry name" value="ADH_zinc_N"/>
    <property type="match status" value="1"/>
</dbReference>
<dbReference type="STRING" id="717646.M2NAA6"/>
<dbReference type="InterPro" id="IPR036291">
    <property type="entry name" value="NAD(P)-bd_dom_sf"/>
</dbReference>
<dbReference type="InterPro" id="IPR013149">
    <property type="entry name" value="ADH-like_C"/>
</dbReference>
<evidence type="ECO:0000313" key="4">
    <source>
        <dbReference type="EMBL" id="EMC95790.1"/>
    </source>
</evidence>
<dbReference type="RefSeq" id="XP_007677161.1">
    <property type="nucleotide sequence ID" value="XM_007678971.1"/>
</dbReference>
<accession>M2NAA6</accession>
<gene>
    <name evidence="4" type="ORF">BAUCODRAFT_503920</name>
</gene>
<protein>
    <recommendedName>
        <fullName evidence="3">Enoyl reductase (ER) domain-containing protein</fullName>
    </recommendedName>
</protein>
<dbReference type="PANTHER" id="PTHR48106">
    <property type="entry name" value="QUINONE OXIDOREDUCTASE PIG3-RELATED"/>
    <property type="match status" value="1"/>
</dbReference>
<dbReference type="GeneID" id="19114969"/>
<dbReference type="NCBIfam" id="TIGR02824">
    <property type="entry name" value="quinone_pig3"/>
    <property type="match status" value="1"/>
</dbReference>
<dbReference type="eggNOG" id="KOG1198">
    <property type="taxonomic scope" value="Eukaryota"/>
</dbReference>
<evidence type="ECO:0000259" key="3">
    <source>
        <dbReference type="SMART" id="SM00829"/>
    </source>
</evidence>
<dbReference type="CDD" id="cd05276">
    <property type="entry name" value="p53_inducible_oxidoreductase"/>
    <property type="match status" value="1"/>
</dbReference>
<dbReference type="OrthoDB" id="203908at2759"/>
<keyword evidence="1" id="KW-0521">NADP</keyword>
<dbReference type="Proteomes" id="UP000011761">
    <property type="component" value="Unassembled WGS sequence"/>
</dbReference>
<dbReference type="GO" id="GO:0070402">
    <property type="term" value="F:NADPH binding"/>
    <property type="evidence" value="ECO:0007669"/>
    <property type="project" value="TreeGrafter"/>
</dbReference>
<sequence>MTTMKAVEIKGGKGPIENLFINEIPRPKIDHAKALIKVKAFGLNRMDLLQREGMYPVPPQAPSTLGVEFSGTIEELAGESEKGFKRGDEVFGLAYGGAYAEYIAVSTHMLLHKPDELSWEQCAGIPETWITALQAMYLIGEFAPGKSILWHAGASAVSIAGQQLSKANGASAVFATARSDDKCDFCVKELGAKAAYNTETADWSAEVLKATEGKGVDIIVDYIGPATFAGNLNAAARDGRIVNLASLSGAKLKPEMAQPDFSNFVRKRIRIEGSSLRSRDELYQGKLRDQLHDHALPKFKDGSFKVHIEKVFPWEQIQEAHRLMESNKTKGKIICTIA</sequence>
<dbReference type="Pfam" id="PF08240">
    <property type="entry name" value="ADH_N"/>
    <property type="match status" value="1"/>
</dbReference>
<name>M2NAA6_BAUPA</name>
<dbReference type="InterPro" id="IPR020843">
    <property type="entry name" value="ER"/>
</dbReference>
<dbReference type="PANTHER" id="PTHR48106:SF18">
    <property type="entry name" value="QUINONE OXIDOREDUCTASE PIG3"/>
    <property type="match status" value="1"/>
</dbReference>
<keyword evidence="2" id="KW-0560">Oxidoreductase</keyword>
<dbReference type="InterPro" id="IPR014189">
    <property type="entry name" value="Quinone_OxRdtase_PIG3"/>
</dbReference>
<dbReference type="Gene3D" id="3.40.50.720">
    <property type="entry name" value="NAD(P)-binding Rossmann-like Domain"/>
    <property type="match status" value="1"/>
</dbReference>
<dbReference type="SMART" id="SM00829">
    <property type="entry name" value="PKS_ER"/>
    <property type="match status" value="1"/>
</dbReference>
<dbReference type="InterPro" id="IPR011032">
    <property type="entry name" value="GroES-like_sf"/>
</dbReference>
<dbReference type="HOGENOM" id="CLU_026673_3_4_1"/>
<dbReference type="Gene3D" id="3.90.180.10">
    <property type="entry name" value="Medium-chain alcohol dehydrogenases, catalytic domain"/>
    <property type="match status" value="1"/>
</dbReference>
<dbReference type="AlphaFoldDB" id="M2NAA6"/>
<dbReference type="KEGG" id="bcom:BAUCODRAFT_503920"/>
<reference evidence="4 5" key="1">
    <citation type="journal article" date="2012" name="PLoS Pathog.">
        <title>Diverse lifestyles and strategies of plant pathogenesis encoded in the genomes of eighteen Dothideomycetes fungi.</title>
        <authorList>
            <person name="Ohm R.A."/>
            <person name="Feau N."/>
            <person name="Henrissat B."/>
            <person name="Schoch C.L."/>
            <person name="Horwitz B.A."/>
            <person name="Barry K.W."/>
            <person name="Condon B.J."/>
            <person name="Copeland A.C."/>
            <person name="Dhillon B."/>
            <person name="Glaser F."/>
            <person name="Hesse C.N."/>
            <person name="Kosti I."/>
            <person name="LaButti K."/>
            <person name="Lindquist E.A."/>
            <person name="Lucas S."/>
            <person name="Salamov A.A."/>
            <person name="Bradshaw R.E."/>
            <person name="Ciuffetti L."/>
            <person name="Hamelin R.C."/>
            <person name="Kema G.H.J."/>
            <person name="Lawrence C."/>
            <person name="Scott J.A."/>
            <person name="Spatafora J.W."/>
            <person name="Turgeon B.G."/>
            <person name="de Wit P.J.G.M."/>
            <person name="Zhong S."/>
            <person name="Goodwin S.B."/>
            <person name="Grigoriev I.V."/>
        </authorList>
    </citation>
    <scope>NUCLEOTIDE SEQUENCE [LARGE SCALE GENOMIC DNA]</scope>
    <source>
        <strain evidence="4 5">UAMH 10762</strain>
    </source>
</reference>
<evidence type="ECO:0000256" key="2">
    <source>
        <dbReference type="ARBA" id="ARBA00023002"/>
    </source>
</evidence>
<feature type="domain" description="Enoyl reductase (ER)" evidence="3">
    <location>
        <begin position="14"/>
        <end position="335"/>
    </location>
</feature>
<evidence type="ECO:0000256" key="1">
    <source>
        <dbReference type="ARBA" id="ARBA00022857"/>
    </source>
</evidence>
<dbReference type="EMBL" id="KB445556">
    <property type="protein sequence ID" value="EMC95790.1"/>
    <property type="molecule type" value="Genomic_DNA"/>
</dbReference>
<dbReference type="GO" id="GO:0016651">
    <property type="term" value="F:oxidoreductase activity, acting on NAD(P)H"/>
    <property type="evidence" value="ECO:0007669"/>
    <property type="project" value="TreeGrafter"/>
</dbReference>
<keyword evidence="5" id="KW-1185">Reference proteome</keyword>